<reference evidence="6" key="2">
    <citation type="submission" date="2020-09" db="EMBL/GenBank/DDBJ databases">
        <authorList>
            <person name="Sun Q."/>
            <person name="Zhou Y."/>
        </authorList>
    </citation>
    <scope>NUCLEOTIDE SEQUENCE</scope>
    <source>
        <strain evidence="6">CGMCC 1.12181</strain>
    </source>
</reference>
<comment type="similarity">
    <text evidence="1 5">Belongs to the bacterial ribosomal protein bL28 family.</text>
</comment>
<dbReference type="InterPro" id="IPR037147">
    <property type="entry name" value="Ribosomal_bL28_sf"/>
</dbReference>
<keyword evidence="2 5" id="KW-0689">Ribosomal protein</keyword>
<dbReference type="PANTHER" id="PTHR13528:SF2">
    <property type="entry name" value="LARGE RIBOSOMAL SUBUNIT PROTEIN BL28M"/>
    <property type="match status" value="1"/>
</dbReference>
<dbReference type="PANTHER" id="PTHR13528">
    <property type="entry name" value="39S RIBOSOMAL PROTEIN L28, MITOCHONDRIAL"/>
    <property type="match status" value="1"/>
</dbReference>
<evidence type="ECO:0000313" key="6">
    <source>
        <dbReference type="EMBL" id="GGF85337.1"/>
    </source>
</evidence>
<dbReference type="FunFam" id="2.30.170.40:FF:000001">
    <property type="entry name" value="50S ribosomal protein L28"/>
    <property type="match status" value="1"/>
</dbReference>
<evidence type="ECO:0000256" key="5">
    <source>
        <dbReference type="HAMAP-Rule" id="MF_00373"/>
    </source>
</evidence>
<dbReference type="InterPro" id="IPR001383">
    <property type="entry name" value="Ribosomal_bL28_bact-type"/>
</dbReference>
<proteinExistence type="inferred from homology"/>
<dbReference type="Proteomes" id="UP000605253">
    <property type="component" value="Unassembled WGS sequence"/>
</dbReference>
<keyword evidence="3 5" id="KW-0687">Ribonucleoprotein</keyword>
<dbReference type="SUPFAM" id="SSF143800">
    <property type="entry name" value="L28p-like"/>
    <property type="match status" value="1"/>
</dbReference>
<dbReference type="GO" id="GO:0022625">
    <property type="term" value="C:cytosolic large ribosomal subunit"/>
    <property type="evidence" value="ECO:0007669"/>
    <property type="project" value="TreeGrafter"/>
</dbReference>
<organism evidence="6 7">
    <name type="scientific">Marinicella pacifica</name>
    <dbReference type="NCBI Taxonomy" id="1171543"/>
    <lineage>
        <taxon>Bacteria</taxon>
        <taxon>Pseudomonadati</taxon>
        <taxon>Pseudomonadota</taxon>
        <taxon>Gammaproteobacteria</taxon>
        <taxon>Lysobacterales</taxon>
        <taxon>Marinicellaceae</taxon>
        <taxon>Marinicella</taxon>
    </lineage>
</organism>
<dbReference type="EMBL" id="BMEO01000001">
    <property type="protein sequence ID" value="GGF85337.1"/>
    <property type="molecule type" value="Genomic_DNA"/>
</dbReference>
<accession>A0A917FJX3</accession>
<dbReference type="GO" id="GO:0006412">
    <property type="term" value="P:translation"/>
    <property type="evidence" value="ECO:0007669"/>
    <property type="project" value="UniProtKB-UniRule"/>
</dbReference>
<protein>
    <recommendedName>
        <fullName evidence="4 5">Large ribosomal subunit protein bL28</fullName>
    </recommendedName>
</protein>
<evidence type="ECO:0000256" key="3">
    <source>
        <dbReference type="ARBA" id="ARBA00023274"/>
    </source>
</evidence>
<reference evidence="6" key="1">
    <citation type="journal article" date="2014" name="Int. J. Syst. Evol. Microbiol.">
        <title>Complete genome sequence of Corynebacterium casei LMG S-19264T (=DSM 44701T), isolated from a smear-ripened cheese.</title>
        <authorList>
            <consortium name="US DOE Joint Genome Institute (JGI-PGF)"/>
            <person name="Walter F."/>
            <person name="Albersmeier A."/>
            <person name="Kalinowski J."/>
            <person name="Ruckert C."/>
        </authorList>
    </citation>
    <scope>NUCLEOTIDE SEQUENCE</scope>
    <source>
        <strain evidence="6">CGMCC 1.12181</strain>
    </source>
</reference>
<gene>
    <name evidence="5 6" type="primary">rpmB</name>
    <name evidence="6" type="ORF">GCM10011365_02950</name>
</gene>
<dbReference type="AlphaFoldDB" id="A0A917FJX3"/>
<dbReference type="GO" id="GO:0003735">
    <property type="term" value="F:structural constituent of ribosome"/>
    <property type="evidence" value="ECO:0007669"/>
    <property type="project" value="InterPro"/>
</dbReference>
<evidence type="ECO:0000256" key="4">
    <source>
        <dbReference type="ARBA" id="ARBA00035174"/>
    </source>
</evidence>
<evidence type="ECO:0000256" key="1">
    <source>
        <dbReference type="ARBA" id="ARBA00008760"/>
    </source>
</evidence>
<evidence type="ECO:0000256" key="2">
    <source>
        <dbReference type="ARBA" id="ARBA00022980"/>
    </source>
</evidence>
<dbReference type="NCBIfam" id="TIGR00009">
    <property type="entry name" value="L28"/>
    <property type="match status" value="1"/>
</dbReference>
<dbReference type="InterPro" id="IPR026569">
    <property type="entry name" value="Ribosomal_bL28"/>
</dbReference>
<evidence type="ECO:0000313" key="7">
    <source>
        <dbReference type="Proteomes" id="UP000605253"/>
    </source>
</evidence>
<dbReference type="HAMAP" id="MF_00373">
    <property type="entry name" value="Ribosomal_bL28"/>
    <property type="match status" value="1"/>
</dbReference>
<dbReference type="InterPro" id="IPR034704">
    <property type="entry name" value="Ribosomal_bL28/bL31-like_sf"/>
</dbReference>
<sequence length="78" mass="9158">MSRVCQVTGKRTVMGNNVSHAMNKTRRRFLPNIQTHRFWVESENRWVRLRISAKGMRVIDKKGIDAVLAEIRHRGEKV</sequence>
<name>A0A917FJX3_9GAMM</name>
<keyword evidence="7" id="KW-1185">Reference proteome</keyword>
<dbReference type="Gene3D" id="2.30.170.40">
    <property type="entry name" value="Ribosomal protein L28/L24"/>
    <property type="match status" value="1"/>
</dbReference>
<dbReference type="Pfam" id="PF00830">
    <property type="entry name" value="Ribosomal_L28"/>
    <property type="match status" value="1"/>
</dbReference>
<dbReference type="RefSeq" id="WP_188363888.1">
    <property type="nucleotide sequence ID" value="NZ_BAABJF010000011.1"/>
</dbReference>
<comment type="caution">
    <text evidence="6">The sequence shown here is derived from an EMBL/GenBank/DDBJ whole genome shotgun (WGS) entry which is preliminary data.</text>
</comment>